<evidence type="ECO:0000313" key="1">
    <source>
        <dbReference type="EMBL" id="OMO81712.1"/>
    </source>
</evidence>
<accession>A0A1R3IGJ8</accession>
<comment type="caution">
    <text evidence="1">The sequence shown here is derived from an EMBL/GenBank/DDBJ whole genome shotgun (WGS) entry which is preliminary data.</text>
</comment>
<dbReference type="Gramene" id="OMO81712">
    <property type="protein sequence ID" value="OMO81712"/>
    <property type="gene ID" value="CCACVL1_12269"/>
</dbReference>
<name>A0A1R3IGJ8_COCAP</name>
<protein>
    <submittedName>
        <fullName evidence="1">Uncharacterized protein</fullName>
    </submittedName>
</protein>
<dbReference type="AlphaFoldDB" id="A0A1R3IGJ8"/>
<dbReference type="Proteomes" id="UP000188268">
    <property type="component" value="Unassembled WGS sequence"/>
</dbReference>
<dbReference type="EMBL" id="AWWV01010098">
    <property type="protein sequence ID" value="OMO81712.1"/>
    <property type="molecule type" value="Genomic_DNA"/>
</dbReference>
<keyword evidence="2" id="KW-1185">Reference proteome</keyword>
<organism evidence="1 2">
    <name type="scientific">Corchorus capsularis</name>
    <name type="common">Jute</name>
    <dbReference type="NCBI Taxonomy" id="210143"/>
    <lineage>
        <taxon>Eukaryota</taxon>
        <taxon>Viridiplantae</taxon>
        <taxon>Streptophyta</taxon>
        <taxon>Embryophyta</taxon>
        <taxon>Tracheophyta</taxon>
        <taxon>Spermatophyta</taxon>
        <taxon>Magnoliopsida</taxon>
        <taxon>eudicotyledons</taxon>
        <taxon>Gunneridae</taxon>
        <taxon>Pentapetalae</taxon>
        <taxon>rosids</taxon>
        <taxon>malvids</taxon>
        <taxon>Malvales</taxon>
        <taxon>Malvaceae</taxon>
        <taxon>Grewioideae</taxon>
        <taxon>Apeibeae</taxon>
        <taxon>Corchorus</taxon>
    </lineage>
</organism>
<gene>
    <name evidence="1" type="ORF">CCACVL1_12269</name>
</gene>
<reference evidence="1 2" key="1">
    <citation type="submission" date="2013-09" db="EMBL/GenBank/DDBJ databases">
        <title>Corchorus capsularis genome sequencing.</title>
        <authorList>
            <person name="Alam M."/>
            <person name="Haque M.S."/>
            <person name="Islam M.S."/>
            <person name="Emdad E.M."/>
            <person name="Islam M.M."/>
            <person name="Ahmed B."/>
            <person name="Halim A."/>
            <person name="Hossen Q.M.M."/>
            <person name="Hossain M.Z."/>
            <person name="Ahmed R."/>
            <person name="Khan M.M."/>
            <person name="Islam R."/>
            <person name="Rashid M.M."/>
            <person name="Khan S.A."/>
            <person name="Rahman M.S."/>
            <person name="Alam M."/>
        </authorList>
    </citation>
    <scope>NUCLEOTIDE SEQUENCE [LARGE SCALE GENOMIC DNA]</scope>
    <source>
        <strain evidence="2">cv. CVL-1</strain>
        <tissue evidence="1">Whole seedling</tissue>
    </source>
</reference>
<proteinExistence type="predicted"/>
<sequence length="23" mass="2697">MAISEISSNLFRNVPESFVWRLT</sequence>
<evidence type="ECO:0000313" key="2">
    <source>
        <dbReference type="Proteomes" id="UP000188268"/>
    </source>
</evidence>